<evidence type="ECO:0000313" key="1">
    <source>
        <dbReference type="EMBL" id="MBP2330618.1"/>
    </source>
</evidence>
<dbReference type="Proteomes" id="UP001519332">
    <property type="component" value="Unassembled WGS sequence"/>
</dbReference>
<dbReference type="RefSeq" id="WP_209647223.1">
    <property type="nucleotide sequence ID" value="NZ_JAGINW010000001.1"/>
</dbReference>
<comment type="caution">
    <text evidence="1">The sequence shown here is derived from an EMBL/GenBank/DDBJ whole genome shotgun (WGS) entry which is preliminary data.</text>
</comment>
<keyword evidence="2" id="KW-1185">Reference proteome</keyword>
<protein>
    <submittedName>
        <fullName evidence="1">Uncharacterized protein</fullName>
    </submittedName>
</protein>
<name>A0ABS4U1S2_9PSEU</name>
<evidence type="ECO:0000313" key="2">
    <source>
        <dbReference type="Proteomes" id="UP001519332"/>
    </source>
</evidence>
<sequence>MSASRNPGGRPESESDTRFFDLRESGYTGAINEQGHKVTAGPEVEILQALRAAGRRS</sequence>
<gene>
    <name evidence="1" type="ORF">JOF56_011003</name>
</gene>
<dbReference type="EMBL" id="JAGINW010000001">
    <property type="protein sequence ID" value="MBP2330618.1"/>
    <property type="molecule type" value="Genomic_DNA"/>
</dbReference>
<reference evidence="1 2" key="1">
    <citation type="submission" date="2021-03" db="EMBL/GenBank/DDBJ databases">
        <title>Sequencing the genomes of 1000 actinobacteria strains.</title>
        <authorList>
            <person name="Klenk H.-P."/>
        </authorList>
    </citation>
    <scope>NUCLEOTIDE SEQUENCE [LARGE SCALE GENOMIC DNA]</scope>
    <source>
        <strain evidence="1 2">DSM 46670</strain>
    </source>
</reference>
<organism evidence="1 2">
    <name type="scientific">Kibdelosporangium banguiense</name>
    <dbReference type="NCBI Taxonomy" id="1365924"/>
    <lineage>
        <taxon>Bacteria</taxon>
        <taxon>Bacillati</taxon>
        <taxon>Actinomycetota</taxon>
        <taxon>Actinomycetes</taxon>
        <taxon>Pseudonocardiales</taxon>
        <taxon>Pseudonocardiaceae</taxon>
        <taxon>Kibdelosporangium</taxon>
    </lineage>
</organism>
<proteinExistence type="predicted"/>
<accession>A0ABS4U1S2</accession>